<name>A0ABU2N4H7_9PSEU</name>
<evidence type="ECO:0000256" key="1">
    <source>
        <dbReference type="HAMAP-Rule" id="MF_01187"/>
    </source>
</evidence>
<comment type="caution">
    <text evidence="2">The sequence shown here is derived from an EMBL/GenBank/DDBJ whole genome shotgun (WGS) entry which is preliminary data.</text>
</comment>
<dbReference type="HAMAP" id="MF_01187">
    <property type="entry name" value="UPF0434"/>
    <property type="match status" value="1"/>
</dbReference>
<comment type="similarity">
    <text evidence="1">Belongs to the UPF0434 family.</text>
</comment>
<keyword evidence="3" id="KW-1185">Reference proteome</keyword>
<reference evidence="3" key="1">
    <citation type="submission" date="2023-07" db="EMBL/GenBank/DDBJ databases">
        <title>30 novel species of actinomycetes from the DSMZ collection.</title>
        <authorList>
            <person name="Nouioui I."/>
        </authorList>
    </citation>
    <scope>NUCLEOTIDE SEQUENCE [LARGE SCALE GENOMIC DNA]</scope>
    <source>
        <strain evidence="3">DSM 45834</strain>
    </source>
</reference>
<sequence>MAVSLDPRLMEILACPSDDHAPLRSGTPTDPDADVLTCTSCGRGFPVVDGIPVLLLDEASPPLDTPED</sequence>
<dbReference type="InterPro" id="IPR005651">
    <property type="entry name" value="Trm112-like"/>
</dbReference>
<protein>
    <recommendedName>
        <fullName evidence="1">UPF0434 protein RM445_04680</fullName>
    </recommendedName>
</protein>
<evidence type="ECO:0000313" key="2">
    <source>
        <dbReference type="EMBL" id="MDT0348815.1"/>
    </source>
</evidence>
<organism evidence="2 3">
    <name type="scientific">Pseudonocardia charpentierae</name>
    <dbReference type="NCBI Taxonomy" id="3075545"/>
    <lineage>
        <taxon>Bacteria</taxon>
        <taxon>Bacillati</taxon>
        <taxon>Actinomycetota</taxon>
        <taxon>Actinomycetes</taxon>
        <taxon>Pseudonocardiales</taxon>
        <taxon>Pseudonocardiaceae</taxon>
        <taxon>Pseudonocardia</taxon>
    </lineage>
</organism>
<dbReference type="Pfam" id="PF03966">
    <property type="entry name" value="Trm112p"/>
    <property type="match status" value="1"/>
</dbReference>
<dbReference type="SUPFAM" id="SSF158997">
    <property type="entry name" value="Trm112p-like"/>
    <property type="match status" value="1"/>
</dbReference>
<dbReference type="EMBL" id="JAVREJ010000002">
    <property type="protein sequence ID" value="MDT0348815.1"/>
    <property type="molecule type" value="Genomic_DNA"/>
</dbReference>
<gene>
    <name evidence="2" type="ORF">RM445_04680</name>
</gene>
<dbReference type="Proteomes" id="UP001183202">
    <property type="component" value="Unassembled WGS sequence"/>
</dbReference>
<dbReference type="Gene3D" id="2.20.25.10">
    <property type="match status" value="1"/>
</dbReference>
<accession>A0ABU2N4H7</accession>
<dbReference type="RefSeq" id="WP_311554745.1">
    <property type="nucleotide sequence ID" value="NZ_JAVREJ010000002.1"/>
</dbReference>
<evidence type="ECO:0000313" key="3">
    <source>
        <dbReference type="Proteomes" id="UP001183202"/>
    </source>
</evidence>
<proteinExistence type="inferred from homology"/>